<dbReference type="InterPro" id="IPR044068">
    <property type="entry name" value="CB"/>
</dbReference>
<sequence length="315" mass="35781">MGKRPKPEPLAEAPRGALDLVELADLLPDWRRHLIARNRSPRTVASYLEAAERFVSEHDGPPDRAGLETYFAAFTGRVNRRTGKPLSPAYVARHYRSLQQLYRWLAAEEIITETPFGRMSAPHVPEKPVPVLSDTQLRRLLSTCNGRDFDAVRDTALIRFLIDTGVRVAELSHIEVEGLDFTTDVATVLGKGRRPRTVPFGVKTGEALRRYLRARKRHSMSNTPYLWIGRKGWMTDQGIREALLRRGHQAGLGRIYPHQLRHTFAHRWLAAGNGETDLMRLTGWRSRDMLSRYAASAADERAREAHRRAGLGDRL</sequence>
<feature type="domain" description="Core-binding (CB)" evidence="6">
    <location>
        <begin position="21"/>
        <end position="106"/>
    </location>
</feature>
<evidence type="ECO:0000256" key="2">
    <source>
        <dbReference type="ARBA" id="ARBA00023125"/>
    </source>
</evidence>
<comment type="similarity">
    <text evidence="1">Belongs to the 'phage' integrase family.</text>
</comment>
<dbReference type="InterPro" id="IPR010998">
    <property type="entry name" value="Integrase_recombinase_N"/>
</dbReference>
<keyword evidence="8" id="KW-1185">Reference proteome</keyword>
<reference evidence="7 8" key="1">
    <citation type="journal article" date="2019" name="Int. J. Syst. Evol. Microbiol.">
        <title>The Global Catalogue of Microorganisms (GCM) 10K type strain sequencing project: providing services to taxonomists for standard genome sequencing and annotation.</title>
        <authorList>
            <consortium name="The Broad Institute Genomics Platform"/>
            <consortium name="The Broad Institute Genome Sequencing Center for Infectious Disease"/>
            <person name="Wu L."/>
            <person name="Ma J."/>
        </authorList>
    </citation>
    <scope>NUCLEOTIDE SEQUENCE [LARGE SCALE GENOMIC DNA]</scope>
    <source>
        <strain evidence="7 8">JCM 16009</strain>
    </source>
</reference>
<dbReference type="Pfam" id="PF00589">
    <property type="entry name" value="Phage_integrase"/>
    <property type="match status" value="1"/>
</dbReference>
<dbReference type="PROSITE" id="PS51898">
    <property type="entry name" value="TYR_RECOMBINASE"/>
    <property type="match status" value="1"/>
</dbReference>
<dbReference type="PANTHER" id="PTHR30349:SF41">
    <property type="entry name" value="INTEGRASE_RECOMBINASE PROTEIN MJ0367-RELATED"/>
    <property type="match status" value="1"/>
</dbReference>
<keyword evidence="3" id="KW-0233">DNA recombination</keyword>
<evidence type="ECO:0000256" key="4">
    <source>
        <dbReference type="PROSITE-ProRule" id="PRU01248"/>
    </source>
</evidence>
<proteinExistence type="inferred from homology"/>
<dbReference type="PANTHER" id="PTHR30349">
    <property type="entry name" value="PHAGE INTEGRASE-RELATED"/>
    <property type="match status" value="1"/>
</dbReference>
<dbReference type="CDD" id="cd00397">
    <property type="entry name" value="DNA_BRE_C"/>
    <property type="match status" value="1"/>
</dbReference>
<accession>A0ABN2NFJ6</accession>
<evidence type="ECO:0000313" key="8">
    <source>
        <dbReference type="Proteomes" id="UP001500449"/>
    </source>
</evidence>
<name>A0ABN2NFJ6_9PSEU</name>
<evidence type="ECO:0000256" key="1">
    <source>
        <dbReference type="ARBA" id="ARBA00008857"/>
    </source>
</evidence>
<dbReference type="Gene3D" id="1.10.443.10">
    <property type="entry name" value="Intergrase catalytic core"/>
    <property type="match status" value="1"/>
</dbReference>
<dbReference type="InterPro" id="IPR011010">
    <property type="entry name" value="DNA_brk_join_enz"/>
</dbReference>
<evidence type="ECO:0000256" key="3">
    <source>
        <dbReference type="ARBA" id="ARBA00023172"/>
    </source>
</evidence>
<dbReference type="InterPro" id="IPR013762">
    <property type="entry name" value="Integrase-like_cat_sf"/>
</dbReference>
<evidence type="ECO:0000259" key="5">
    <source>
        <dbReference type="PROSITE" id="PS51898"/>
    </source>
</evidence>
<dbReference type="Proteomes" id="UP001500449">
    <property type="component" value="Unassembled WGS sequence"/>
</dbReference>
<evidence type="ECO:0000313" key="7">
    <source>
        <dbReference type="EMBL" id="GAA1865409.1"/>
    </source>
</evidence>
<dbReference type="Gene3D" id="1.10.150.130">
    <property type="match status" value="1"/>
</dbReference>
<dbReference type="InterPro" id="IPR050090">
    <property type="entry name" value="Tyrosine_recombinase_XerCD"/>
</dbReference>
<gene>
    <name evidence="7" type="primary">xerC</name>
    <name evidence="7" type="ORF">GCM10009836_52210</name>
</gene>
<dbReference type="InterPro" id="IPR002104">
    <property type="entry name" value="Integrase_catalytic"/>
</dbReference>
<dbReference type="PROSITE" id="PS51900">
    <property type="entry name" value="CB"/>
    <property type="match status" value="1"/>
</dbReference>
<organism evidence="7 8">
    <name type="scientific">Pseudonocardia ailaonensis</name>
    <dbReference type="NCBI Taxonomy" id="367279"/>
    <lineage>
        <taxon>Bacteria</taxon>
        <taxon>Bacillati</taxon>
        <taxon>Actinomycetota</taxon>
        <taxon>Actinomycetes</taxon>
        <taxon>Pseudonocardiales</taxon>
        <taxon>Pseudonocardiaceae</taxon>
        <taxon>Pseudonocardia</taxon>
    </lineage>
</organism>
<dbReference type="SUPFAM" id="SSF56349">
    <property type="entry name" value="DNA breaking-rejoining enzymes"/>
    <property type="match status" value="1"/>
</dbReference>
<keyword evidence="2 4" id="KW-0238">DNA-binding</keyword>
<comment type="caution">
    <text evidence="7">The sequence shown here is derived from an EMBL/GenBank/DDBJ whole genome shotgun (WGS) entry which is preliminary data.</text>
</comment>
<dbReference type="EMBL" id="BAAAQK010000019">
    <property type="protein sequence ID" value="GAA1865409.1"/>
    <property type="molecule type" value="Genomic_DNA"/>
</dbReference>
<protein>
    <submittedName>
        <fullName evidence="7">Tyrosine recombinase XerC</fullName>
    </submittedName>
</protein>
<evidence type="ECO:0000259" key="6">
    <source>
        <dbReference type="PROSITE" id="PS51900"/>
    </source>
</evidence>
<feature type="domain" description="Tyr recombinase" evidence="5">
    <location>
        <begin position="127"/>
        <end position="307"/>
    </location>
</feature>